<name>A0ABQ5ATU6_9ASTR</name>
<reference evidence="3" key="2">
    <citation type="submission" date="2022-01" db="EMBL/GenBank/DDBJ databases">
        <authorList>
            <person name="Yamashiro T."/>
            <person name="Shiraishi A."/>
            <person name="Satake H."/>
            <person name="Nakayama K."/>
        </authorList>
    </citation>
    <scope>NUCLEOTIDE SEQUENCE</scope>
</reference>
<proteinExistence type="predicted"/>
<dbReference type="PANTHER" id="PTHR23272:SF190">
    <property type="entry name" value="ZINC FINGER, BED-TYPE-RELATED"/>
    <property type="match status" value="1"/>
</dbReference>
<comment type="caution">
    <text evidence="3">The sequence shown here is derived from an EMBL/GenBank/DDBJ whole genome shotgun (WGS) entry which is preliminary data.</text>
</comment>
<protein>
    <submittedName>
        <fullName evidence="3">Zinc finger BED domain-containing protein RICESLEEPER 2-like protein</fullName>
    </submittedName>
</protein>
<evidence type="ECO:0000313" key="3">
    <source>
        <dbReference type="EMBL" id="GJT05768.1"/>
    </source>
</evidence>
<organism evidence="3 4">
    <name type="scientific">Tanacetum coccineum</name>
    <dbReference type="NCBI Taxonomy" id="301880"/>
    <lineage>
        <taxon>Eukaryota</taxon>
        <taxon>Viridiplantae</taxon>
        <taxon>Streptophyta</taxon>
        <taxon>Embryophyta</taxon>
        <taxon>Tracheophyta</taxon>
        <taxon>Spermatophyta</taxon>
        <taxon>Magnoliopsida</taxon>
        <taxon>eudicotyledons</taxon>
        <taxon>Gunneridae</taxon>
        <taxon>Pentapetalae</taxon>
        <taxon>asterids</taxon>
        <taxon>campanulids</taxon>
        <taxon>Asterales</taxon>
        <taxon>Asteraceae</taxon>
        <taxon>Asteroideae</taxon>
        <taxon>Anthemideae</taxon>
        <taxon>Anthemidinae</taxon>
        <taxon>Tanacetum</taxon>
    </lineage>
</organism>
<keyword evidence="4" id="KW-1185">Reference proteome</keyword>
<dbReference type="SUPFAM" id="SSF53098">
    <property type="entry name" value="Ribonuclease H-like"/>
    <property type="match status" value="1"/>
</dbReference>
<reference evidence="3" key="1">
    <citation type="journal article" date="2022" name="Int. J. Mol. Sci.">
        <title>Draft Genome of Tanacetum Coccineum: Genomic Comparison of Closely Related Tanacetum-Family Plants.</title>
        <authorList>
            <person name="Yamashiro T."/>
            <person name="Shiraishi A."/>
            <person name="Nakayama K."/>
            <person name="Satake H."/>
        </authorList>
    </citation>
    <scope>NUCLEOTIDE SEQUENCE</scope>
</reference>
<dbReference type="InterPro" id="IPR012337">
    <property type="entry name" value="RNaseH-like_sf"/>
</dbReference>
<accession>A0ABQ5ATU6</accession>
<dbReference type="Proteomes" id="UP001151760">
    <property type="component" value="Unassembled WGS sequence"/>
</dbReference>
<dbReference type="Pfam" id="PF05699">
    <property type="entry name" value="Dimer_Tnp_hAT"/>
    <property type="match status" value="1"/>
</dbReference>
<sequence length="164" mass="18287">MVKPMKEKLKKYFQKMPHVITCAAALNLCFNVSGVELLIETISTDLEFFDDGHATKAKQWFNESLKGFDVLGFWKAKETLFPVLSRMAMDIISVQPTSLAFESAFSTSGKVLSIRRTRLTPTSLKMSIALSDEEIAQDAASHSTRSNESGSGGEEFDYDLTLFE</sequence>
<feature type="compositionally biased region" description="Polar residues" evidence="1">
    <location>
        <begin position="140"/>
        <end position="149"/>
    </location>
</feature>
<dbReference type="InterPro" id="IPR008906">
    <property type="entry name" value="HATC_C_dom"/>
</dbReference>
<gene>
    <name evidence="3" type="ORF">Tco_0840230</name>
</gene>
<feature type="domain" description="HAT C-terminal dimerisation" evidence="2">
    <location>
        <begin position="63"/>
        <end position="131"/>
    </location>
</feature>
<evidence type="ECO:0000313" key="4">
    <source>
        <dbReference type="Proteomes" id="UP001151760"/>
    </source>
</evidence>
<feature type="region of interest" description="Disordered" evidence="1">
    <location>
        <begin position="139"/>
        <end position="164"/>
    </location>
</feature>
<dbReference type="PANTHER" id="PTHR23272">
    <property type="entry name" value="BED FINGER-RELATED"/>
    <property type="match status" value="1"/>
</dbReference>
<dbReference type="EMBL" id="BQNB010012614">
    <property type="protein sequence ID" value="GJT05768.1"/>
    <property type="molecule type" value="Genomic_DNA"/>
</dbReference>
<evidence type="ECO:0000256" key="1">
    <source>
        <dbReference type="SAM" id="MobiDB-lite"/>
    </source>
</evidence>
<evidence type="ECO:0000259" key="2">
    <source>
        <dbReference type="Pfam" id="PF05699"/>
    </source>
</evidence>